<sequence length="310" mass="35057">MNQKRKIVFLDYGEVENCGFLLRWGIRRFEIRFLSRGSRKPSNGCIEFWYTVVAKTINREAQIHTRVDGKKVITFEASFRRDLQLADEEGVACLPNFTIFEQLALMGYEKDSGKIDKNQSNATPNESSSQGTDSSGGPRCQETIEDTIAQTSLQTRVLDLEKINTTQANEIDSLKRVKKIEKKQRLRTHKLKRRIDDIDADEGITLVSTQDDAEMFDADKDLGGEEAKGVVIQEPSETTTTTITISSKQKSHDKGKGILVEEPMKPKKKEQITLDEEAALGLQAKFDEEQILAREKTQQELEAIIALIET</sequence>
<proteinExistence type="predicted"/>
<name>A0A699HDF5_TANCI</name>
<feature type="compositionally biased region" description="Polar residues" evidence="1">
    <location>
        <begin position="118"/>
        <end position="135"/>
    </location>
</feature>
<feature type="region of interest" description="Disordered" evidence="1">
    <location>
        <begin position="114"/>
        <end position="140"/>
    </location>
</feature>
<evidence type="ECO:0000256" key="1">
    <source>
        <dbReference type="SAM" id="MobiDB-lite"/>
    </source>
</evidence>
<dbReference type="AlphaFoldDB" id="A0A699HDF5"/>
<reference evidence="2" key="1">
    <citation type="journal article" date="2019" name="Sci. Rep.">
        <title>Draft genome of Tanacetum cinerariifolium, the natural source of mosquito coil.</title>
        <authorList>
            <person name="Yamashiro T."/>
            <person name="Shiraishi A."/>
            <person name="Satake H."/>
            <person name="Nakayama K."/>
        </authorList>
    </citation>
    <scope>NUCLEOTIDE SEQUENCE</scope>
</reference>
<protein>
    <submittedName>
        <fullName evidence="2">Uncharacterized protein</fullName>
    </submittedName>
</protein>
<accession>A0A699HDF5</accession>
<organism evidence="2">
    <name type="scientific">Tanacetum cinerariifolium</name>
    <name type="common">Dalmatian daisy</name>
    <name type="synonym">Chrysanthemum cinerariifolium</name>
    <dbReference type="NCBI Taxonomy" id="118510"/>
    <lineage>
        <taxon>Eukaryota</taxon>
        <taxon>Viridiplantae</taxon>
        <taxon>Streptophyta</taxon>
        <taxon>Embryophyta</taxon>
        <taxon>Tracheophyta</taxon>
        <taxon>Spermatophyta</taxon>
        <taxon>Magnoliopsida</taxon>
        <taxon>eudicotyledons</taxon>
        <taxon>Gunneridae</taxon>
        <taxon>Pentapetalae</taxon>
        <taxon>asterids</taxon>
        <taxon>campanulids</taxon>
        <taxon>Asterales</taxon>
        <taxon>Asteraceae</taxon>
        <taxon>Asteroideae</taxon>
        <taxon>Anthemideae</taxon>
        <taxon>Anthemidinae</taxon>
        <taxon>Tanacetum</taxon>
    </lineage>
</organism>
<gene>
    <name evidence="2" type="ORF">Tci_364247</name>
</gene>
<comment type="caution">
    <text evidence="2">The sequence shown here is derived from an EMBL/GenBank/DDBJ whole genome shotgun (WGS) entry which is preliminary data.</text>
</comment>
<dbReference type="EMBL" id="BKCJ010139230">
    <property type="protein sequence ID" value="GEX92272.1"/>
    <property type="molecule type" value="Genomic_DNA"/>
</dbReference>
<evidence type="ECO:0000313" key="2">
    <source>
        <dbReference type="EMBL" id="GEX92272.1"/>
    </source>
</evidence>